<evidence type="ECO:0000259" key="2">
    <source>
        <dbReference type="SMART" id="SM00849"/>
    </source>
</evidence>
<dbReference type="STRING" id="1798404.A3B92_04220"/>
<dbReference type="PANTHER" id="PTHR11203:SF37">
    <property type="entry name" value="INTEGRATOR COMPLEX SUBUNIT 11"/>
    <property type="match status" value="1"/>
</dbReference>
<evidence type="ECO:0000259" key="3">
    <source>
        <dbReference type="SMART" id="SM01027"/>
    </source>
</evidence>
<dbReference type="InterPro" id="IPR001279">
    <property type="entry name" value="Metallo-B-lactamas"/>
</dbReference>
<feature type="domain" description="Beta-Casp" evidence="3">
    <location>
        <begin position="264"/>
        <end position="393"/>
    </location>
</feature>
<dbReference type="PANTHER" id="PTHR11203">
    <property type="entry name" value="CLEAVAGE AND POLYADENYLATION SPECIFICITY FACTOR FAMILY MEMBER"/>
    <property type="match status" value="1"/>
</dbReference>
<gene>
    <name evidence="4" type="ORF">A3B92_04220</name>
</gene>
<proteinExistence type="predicted"/>
<dbReference type="SMART" id="SM01027">
    <property type="entry name" value="Beta-Casp"/>
    <property type="match status" value="1"/>
</dbReference>
<dbReference type="GO" id="GO:0016787">
    <property type="term" value="F:hydrolase activity"/>
    <property type="evidence" value="ECO:0007669"/>
    <property type="project" value="UniProtKB-KW"/>
</dbReference>
<dbReference type="Proteomes" id="UP000177960">
    <property type="component" value="Unassembled WGS sequence"/>
</dbReference>
<protein>
    <recommendedName>
        <fullName evidence="6">Metallo-beta-lactamase domain-containing protein</fullName>
    </recommendedName>
</protein>
<dbReference type="Gene3D" id="3.40.50.10890">
    <property type="match status" value="1"/>
</dbReference>
<sequence length="497" mass="55197">MQTAYGKYGGKEMYTQLGEQKRSPGATGHLVNNNTIVDSGMGLVNNKKDENYFPVAPQKPVDLIIVTHSHLDHCGNLPTIAKNNPNAVILMTQPGVAGTYIILNDALKINIQDQKNAEKEGGGAKPLPYNRKDIYEVFRRIHPIPKPGWCSVGSNRIGFYSSGHMRGAAMIFLIPKKGPAYFFTGDISSHDQPLVKGVMLPPKEFFGDELKEKSIVMVTETTYGNRALPKPMPELQKDFQALMKQTAQKRIQSFLPSFATKGPDVIQLLIDAGIIPHVDGLIQDFCQMYAKNTWCEQDIAFKLKEFVAKKLVILYKKLDGSSPQEEHENEERHRIETALGNCCGLSYPSPIVSSSAMLDKGRSVQHAERILPNRKATVVFTGHMFPGSVGEEVLRIEKGRTVKLNTWDSNLRKNIEKQVPVSCEVEHFGLSGHDEGPKLLERVARFQELCPKLGAELLAVIGHHGDDENYAGFERGVNALGLGIPVFHGEHLKEIRL</sequence>
<reference evidence="4 5" key="1">
    <citation type="journal article" date="2016" name="Nat. Commun.">
        <title>Thousands of microbial genomes shed light on interconnected biogeochemical processes in an aquifer system.</title>
        <authorList>
            <person name="Anantharaman K."/>
            <person name="Brown C.T."/>
            <person name="Hug L.A."/>
            <person name="Sharon I."/>
            <person name="Castelle C.J."/>
            <person name="Probst A.J."/>
            <person name="Thomas B.C."/>
            <person name="Singh A."/>
            <person name="Wilkins M.J."/>
            <person name="Karaoz U."/>
            <person name="Brodie E.L."/>
            <person name="Williams K.H."/>
            <person name="Hubbard S.S."/>
            <person name="Banfield J.F."/>
        </authorList>
    </citation>
    <scope>NUCLEOTIDE SEQUENCE [LARGE SCALE GENOMIC DNA]</scope>
</reference>
<evidence type="ECO:0000256" key="1">
    <source>
        <dbReference type="ARBA" id="ARBA00022801"/>
    </source>
</evidence>
<name>A0A1G1ZJK8_9BACT</name>
<dbReference type="Pfam" id="PF10996">
    <property type="entry name" value="Beta-Casp"/>
    <property type="match status" value="1"/>
</dbReference>
<organism evidence="4 5">
    <name type="scientific">Candidatus Harrisonbacteria bacterium RIFCSPHIGHO2_02_FULL_42_16</name>
    <dbReference type="NCBI Taxonomy" id="1798404"/>
    <lineage>
        <taxon>Bacteria</taxon>
        <taxon>Candidatus Harrisoniibacteriota</taxon>
    </lineage>
</organism>
<dbReference type="InterPro" id="IPR022712">
    <property type="entry name" value="Beta_Casp"/>
</dbReference>
<evidence type="ECO:0000313" key="5">
    <source>
        <dbReference type="Proteomes" id="UP000177960"/>
    </source>
</evidence>
<comment type="caution">
    <text evidence="4">The sequence shown here is derived from an EMBL/GenBank/DDBJ whole genome shotgun (WGS) entry which is preliminary data.</text>
</comment>
<accession>A0A1G1ZJK8</accession>
<dbReference type="GO" id="GO:0004521">
    <property type="term" value="F:RNA endonuclease activity"/>
    <property type="evidence" value="ECO:0007669"/>
    <property type="project" value="TreeGrafter"/>
</dbReference>
<dbReference type="InterPro" id="IPR050698">
    <property type="entry name" value="MBL"/>
</dbReference>
<evidence type="ECO:0000313" key="4">
    <source>
        <dbReference type="EMBL" id="OGY64007.1"/>
    </source>
</evidence>
<dbReference type="SUPFAM" id="SSF56281">
    <property type="entry name" value="Metallo-hydrolase/oxidoreductase"/>
    <property type="match status" value="1"/>
</dbReference>
<dbReference type="Gene3D" id="3.60.15.10">
    <property type="entry name" value="Ribonuclease Z/Hydroxyacylglutathione hydrolase-like"/>
    <property type="match status" value="1"/>
</dbReference>
<keyword evidence="1" id="KW-0378">Hydrolase</keyword>
<dbReference type="Pfam" id="PF00753">
    <property type="entry name" value="Lactamase_B"/>
    <property type="match status" value="1"/>
</dbReference>
<evidence type="ECO:0008006" key="6">
    <source>
        <dbReference type="Google" id="ProtNLM"/>
    </source>
</evidence>
<feature type="domain" description="Metallo-beta-lactamase" evidence="2">
    <location>
        <begin position="25"/>
        <end position="226"/>
    </location>
</feature>
<dbReference type="InterPro" id="IPR036866">
    <property type="entry name" value="RibonucZ/Hydroxyglut_hydro"/>
</dbReference>
<dbReference type="SMART" id="SM00849">
    <property type="entry name" value="Lactamase_B"/>
    <property type="match status" value="1"/>
</dbReference>
<dbReference type="AlphaFoldDB" id="A0A1G1ZJK8"/>
<dbReference type="EMBL" id="MHJG01000011">
    <property type="protein sequence ID" value="OGY64007.1"/>
    <property type="molecule type" value="Genomic_DNA"/>
</dbReference>